<organism evidence="7 8">
    <name type="scientific">Georgenia ruanii</name>
    <dbReference type="NCBI Taxonomy" id="348442"/>
    <lineage>
        <taxon>Bacteria</taxon>
        <taxon>Bacillati</taxon>
        <taxon>Actinomycetota</taxon>
        <taxon>Actinomycetes</taxon>
        <taxon>Micrococcales</taxon>
        <taxon>Bogoriellaceae</taxon>
        <taxon>Georgenia</taxon>
    </lineage>
</organism>
<evidence type="ECO:0000256" key="3">
    <source>
        <dbReference type="ARBA" id="ARBA00022692"/>
    </source>
</evidence>
<keyword evidence="2" id="KW-1003">Cell membrane</keyword>
<sequence>MLAPPDHPGPAAREVTVDRTRISWAQLSTGQRAALVALGAVEVALAAAAWTDLARRPAEAVNGRKSLWAAAIAVNIVGPLSYFKWGRRAAE</sequence>
<keyword evidence="8" id="KW-1185">Reference proteome</keyword>
<evidence type="ECO:0000256" key="5">
    <source>
        <dbReference type="ARBA" id="ARBA00023136"/>
    </source>
</evidence>
<accession>A0A7J9UWA4</accession>
<dbReference type="InterPro" id="IPR027379">
    <property type="entry name" value="CLS_N"/>
</dbReference>
<comment type="caution">
    <text evidence="7">The sequence shown here is derived from an EMBL/GenBank/DDBJ whole genome shotgun (WGS) entry which is preliminary data.</text>
</comment>
<reference evidence="7 8" key="1">
    <citation type="submission" date="2019-10" db="EMBL/GenBank/DDBJ databases">
        <title>Georgenia wutianyii sp. nov. and Georgenia yuyongxinii sp. nov. isolated from plateau pika (Ochotona curzoniae) in the Qinghai-Tibet plateau of China.</title>
        <authorList>
            <person name="Tian Z."/>
        </authorList>
    </citation>
    <scope>NUCLEOTIDE SEQUENCE [LARGE SCALE GENOMIC DNA]</scope>
    <source>
        <strain evidence="7 8">JCM 15130</strain>
    </source>
</reference>
<keyword evidence="5" id="KW-0472">Membrane</keyword>
<evidence type="ECO:0000259" key="6">
    <source>
        <dbReference type="Pfam" id="PF13396"/>
    </source>
</evidence>
<name>A0A7J9UWA4_9MICO</name>
<evidence type="ECO:0000256" key="2">
    <source>
        <dbReference type="ARBA" id="ARBA00022475"/>
    </source>
</evidence>
<dbReference type="AlphaFoldDB" id="A0A7J9UWA4"/>
<evidence type="ECO:0000256" key="4">
    <source>
        <dbReference type="ARBA" id="ARBA00022989"/>
    </source>
</evidence>
<keyword evidence="4" id="KW-1133">Transmembrane helix</keyword>
<keyword evidence="3" id="KW-0812">Transmembrane</keyword>
<comment type="subcellular location">
    <subcellularLocation>
        <location evidence="1">Cell membrane</location>
        <topology evidence="1">Multi-pass membrane protein</topology>
    </subcellularLocation>
</comment>
<evidence type="ECO:0000313" key="7">
    <source>
        <dbReference type="EMBL" id="MPV88896.1"/>
    </source>
</evidence>
<dbReference type="Pfam" id="PF13396">
    <property type="entry name" value="PLDc_N"/>
    <property type="match status" value="1"/>
</dbReference>
<feature type="domain" description="Cardiolipin synthase N-terminal" evidence="6">
    <location>
        <begin position="44"/>
        <end position="87"/>
    </location>
</feature>
<evidence type="ECO:0000256" key="1">
    <source>
        <dbReference type="ARBA" id="ARBA00004651"/>
    </source>
</evidence>
<protein>
    <recommendedName>
        <fullName evidence="6">Cardiolipin synthase N-terminal domain-containing protein</fullName>
    </recommendedName>
</protein>
<evidence type="ECO:0000313" key="8">
    <source>
        <dbReference type="Proteomes" id="UP000429644"/>
    </source>
</evidence>
<proteinExistence type="predicted"/>
<dbReference type="GO" id="GO:0005886">
    <property type="term" value="C:plasma membrane"/>
    <property type="evidence" value="ECO:0007669"/>
    <property type="project" value="UniProtKB-SubCell"/>
</dbReference>
<dbReference type="EMBL" id="WHPD01002041">
    <property type="protein sequence ID" value="MPV88896.1"/>
    <property type="molecule type" value="Genomic_DNA"/>
</dbReference>
<gene>
    <name evidence="7" type="ORF">GB882_09465</name>
</gene>
<dbReference type="Proteomes" id="UP000429644">
    <property type="component" value="Unassembled WGS sequence"/>
</dbReference>